<dbReference type="InterPro" id="IPR007016">
    <property type="entry name" value="O-antigen_ligase-rel_domated"/>
</dbReference>
<feature type="transmembrane region" description="Helical" evidence="5">
    <location>
        <begin position="93"/>
        <end position="112"/>
    </location>
</feature>
<evidence type="ECO:0000256" key="4">
    <source>
        <dbReference type="ARBA" id="ARBA00023136"/>
    </source>
</evidence>
<feature type="transmembrane region" description="Helical" evidence="5">
    <location>
        <begin position="24"/>
        <end position="56"/>
    </location>
</feature>
<comment type="subcellular location">
    <subcellularLocation>
        <location evidence="1">Membrane</location>
        <topology evidence="1">Multi-pass membrane protein</topology>
    </subcellularLocation>
</comment>
<evidence type="ECO:0000256" key="5">
    <source>
        <dbReference type="SAM" id="Phobius"/>
    </source>
</evidence>
<dbReference type="Proteomes" id="UP000675047">
    <property type="component" value="Unassembled WGS sequence"/>
</dbReference>
<dbReference type="Pfam" id="PF04932">
    <property type="entry name" value="Wzy_C"/>
    <property type="match status" value="1"/>
</dbReference>
<dbReference type="GO" id="GO:0016874">
    <property type="term" value="F:ligase activity"/>
    <property type="evidence" value="ECO:0007669"/>
    <property type="project" value="UniProtKB-KW"/>
</dbReference>
<feature type="transmembrane region" description="Helical" evidence="5">
    <location>
        <begin position="124"/>
        <end position="143"/>
    </location>
</feature>
<keyword evidence="3 5" id="KW-1133">Transmembrane helix</keyword>
<feature type="transmembrane region" description="Helical" evidence="5">
    <location>
        <begin position="393"/>
        <end position="411"/>
    </location>
</feature>
<comment type="caution">
    <text evidence="7">The sequence shown here is derived from an EMBL/GenBank/DDBJ whole genome shotgun (WGS) entry which is preliminary data.</text>
</comment>
<evidence type="ECO:0000313" key="8">
    <source>
        <dbReference type="Proteomes" id="UP000675047"/>
    </source>
</evidence>
<dbReference type="RefSeq" id="WP_210665315.1">
    <property type="nucleotide sequence ID" value="NZ_JAGFBV010000005.1"/>
</dbReference>
<evidence type="ECO:0000256" key="1">
    <source>
        <dbReference type="ARBA" id="ARBA00004141"/>
    </source>
</evidence>
<feature type="transmembrane region" description="Helical" evidence="5">
    <location>
        <begin position="163"/>
        <end position="183"/>
    </location>
</feature>
<name>A0A940X8R6_9FLAO</name>
<dbReference type="AlphaFoldDB" id="A0A940X8R6"/>
<gene>
    <name evidence="7" type="ORF">J3495_04150</name>
</gene>
<keyword evidence="7" id="KW-0436">Ligase</keyword>
<keyword evidence="8" id="KW-1185">Reference proteome</keyword>
<feature type="transmembrane region" description="Helical" evidence="5">
    <location>
        <begin position="232"/>
        <end position="251"/>
    </location>
</feature>
<evidence type="ECO:0000313" key="7">
    <source>
        <dbReference type="EMBL" id="MBP4137271.1"/>
    </source>
</evidence>
<evidence type="ECO:0000256" key="2">
    <source>
        <dbReference type="ARBA" id="ARBA00022692"/>
    </source>
</evidence>
<dbReference type="GO" id="GO:0016020">
    <property type="term" value="C:membrane"/>
    <property type="evidence" value="ECO:0007669"/>
    <property type="project" value="UniProtKB-SubCell"/>
</dbReference>
<evidence type="ECO:0000259" key="6">
    <source>
        <dbReference type="Pfam" id="PF04932"/>
    </source>
</evidence>
<keyword evidence="2 5" id="KW-0812">Transmembrane</keyword>
<protein>
    <submittedName>
        <fullName evidence="7">O-antigen ligase family protein</fullName>
    </submittedName>
</protein>
<organism evidence="7 8">
    <name type="scientific">Flavobacterium geliluteum</name>
    <dbReference type="NCBI Taxonomy" id="2816120"/>
    <lineage>
        <taxon>Bacteria</taxon>
        <taxon>Pseudomonadati</taxon>
        <taxon>Bacteroidota</taxon>
        <taxon>Flavobacteriia</taxon>
        <taxon>Flavobacteriales</taxon>
        <taxon>Flavobacteriaceae</taxon>
        <taxon>Flavobacterium</taxon>
    </lineage>
</organism>
<reference evidence="7 8" key="1">
    <citation type="submission" date="2021-03" db="EMBL/GenBank/DDBJ databases">
        <title>Flavobacterium Flabelliformis Sp. Nov. And Flavobacterium Geliluteum Sp. Nov., Two Novel Multidrug Resistant Psychrophilic Species Isolated From Antarctica.</title>
        <authorList>
            <person name="Kralova S."/>
            <person name="Busse H.J."/>
            <person name="Bezdicek M."/>
            <person name="Nykrynova M."/>
            <person name="Kroupova E."/>
            <person name="Krsek D."/>
            <person name="Sedlacek I."/>
        </authorList>
    </citation>
    <scope>NUCLEOTIDE SEQUENCE [LARGE SCALE GENOMIC DNA]</scope>
    <source>
        <strain evidence="7 8">P7388</strain>
    </source>
</reference>
<sequence length="440" mass="51291">MNLILDYSKKVFNKIEELWQNQTLLVYLLTAMLITLPMKHIIGSMTCILFLIISFIKAKKADFLISKTLLFPIVLYVLMALSLIWTINIQFTISGLKKEVLIVLIPLAFCVLPKINRDINDRVFNFYSFSMVFFALFYLAKALLKFANSANTNVFFYHELVTLKLNAIYVAVFASLGMFFFLVKKNKSILDQIGFFILIVFIFLLSSKNIIICDFVLIMVYLFFFSSFSRKIKAATILVIILITTSSVFFIKPVRERFMIEFQTIFVDSSLKKTTEENQKPIYNISLKQAWSQDKFQQNDFFPGAAFRVFQIRIFKEMLQEESIFFTGFGLDAAQIKIKEKIKEHNLHSSYGEFNFHNEYVQLFSELGFFGFLILVSMLFITIRNGIRNKDFVHIAFSVTMIVLFLTESFLSRQRGIIFFIVIYCMFNSADNAKEQKILK</sequence>
<feature type="transmembrane region" description="Helical" evidence="5">
    <location>
        <begin position="367"/>
        <end position="387"/>
    </location>
</feature>
<feature type="transmembrane region" description="Helical" evidence="5">
    <location>
        <begin position="195"/>
        <end position="226"/>
    </location>
</feature>
<evidence type="ECO:0000256" key="3">
    <source>
        <dbReference type="ARBA" id="ARBA00022989"/>
    </source>
</evidence>
<accession>A0A940X8R6</accession>
<feature type="transmembrane region" description="Helical" evidence="5">
    <location>
        <begin position="68"/>
        <end position="87"/>
    </location>
</feature>
<proteinExistence type="predicted"/>
<keyword evidence="4 5" id="KW-0472">Membrane</keyword>
<feature type="domain" description="O-antigen ligase-related" evidence="6">
    <location>
        <begin position="194"/>
        <end position="376"/>
    </location>
</feature>
<dbReference type="EMBL" id="JAGFBV010000005">
    <property type="protein sequence ID" value="MBP4137271.1"/>
    <property type="molecule type" value="Genomic_DNA"/>
</dbReference>